<comment type="caution">
    <text evidence="1">The sequence shown here is derived from an EMBL/GenBank/DDBJ whole genome shotgun (WGS) entry which is preliminary data.</text>
</comment>
<name>A0A6A7YSG9_9PSED</name>
<keyword evidence="5" id="KW-1185">Reference proteome</keyword>
<accession>A0A6A7YSG9</accession>
<dbReference type="InterPro" id="IPR012448">
    <property type="entry name" value="DUF1652"/>
</dbReference>
<dbReference type="RefSeq" id="WP_153331033.1">
    <property type="nucleotide sequence ID" value="NZ_WIVT01000065.1"/>
</dbReference>
<organism evidence="1 6">
    <name type="scientific">Pseudomonas helleri</name>
    <dbReference type="NCBI Taxonomy" id="1608996"/>
    <lineage>
        <taxon>Bacteria</taxon>
        <taxon>Pseudomonadati</taxon>
        <taxon>Pseudomonadota</taxon>
        <taxon>Gammaproteobacteria</taxon>
        <taxon>Pseudomonadales</taxon>
        <taxon>Pseudomonadaceae</taxon>
        <taxon>Pseudomonas</taxon>
    </lineage>
</organism>
<sequence>MLSTLELRHIIECGFQPFACTCSVNPDGSLMIKVFDSASGRVDLLVTAVTTSELTSSRAIANLIGELRSEMAANQARGLGSNGTENQRKHELEFALLVCDC</sequence>
<dbReference type="Proteomes" id="UP000489190">
    <property type="component" value="Unassembled WGS sequence"/>
</dbReference>
<dbReference type="AlphaFoldDB" id="A0A6A7YSG9"/>
<dbReference type="EMBL" id="WIVT01000065">
    <property type="protein sequence ID" value="MQU19379.1"/>
    <property type="molecule type" value="Genomic_DNA"/>
</dbReference>
<proteinExistence type="predicted"/>
<dbReference type="Proteomes" id="UP000443000">
    <property type="component" value="Unassembled WGS sequence"/>
</dbReference>
<dbReference type="Pfam" id="PF07865">
    <property type="entry name" value="DUF1652"/>
    <property type="match status" value="1"/>
</dbReference>
<evidence type="ECO:0000313" key="5">
    <source>
        <dbReference type="Proteomes" id="UP000470186"/>
    </source>
</evidence>
<evidence type="ECO:0000313" key="6">
    <source>
        <dbReference type="Proteomes" id="UP000489190"/>
    </source>
</evidence>
<evidence type="ECO:0000313" key="4">
    <source>
        <dbReference type="Proteomes" id="UP000443000"/>
    </source>
</evidence>
<protein>
    <submittedName>
        <fullName evidence="1">DUF1652 domain-containing protein</fullName>
    </submittedName>
</protein>
<dbReference type="Proteomes" id="UP000470186">
    <property type="component" value="Unassembled WGS sequence"/>
</dbReference>
<reference evidence="4 5" key="1">
    <citation type="submission" date="2019-10" db="EMBL/GenBank/DDBJ databases">
        <title>Evaluation of single-gene subtyping targets for Pseudomonas.</title>
        <authorList>
            <person name="Reichler S.J."/>
            <person name="Orsi R.H."/>
            <person name="Wiedmann M."/>
            <person name="Martin N.H."/>
            <person name="Murphy S.I."/>
        </authorList>
    </citation>
    <scope>NUCLEOTIDE SEQUENCE [LARGE SCALE GENOMIC DNA]</scope>
    <source>
        <strain evidence="2 4">FSL R10-1594</strain>
        <strain evidence="3 5">FSL R10-2107</strain>
        <strain evidence="1 6">FSL R10-3254</strain>
    </source>
</reference>
<evidence type="ECO:0000313" key="1">
    <source>
        <dbReference type="EMBL" id="MQT92871.1"/>
    </source>
</evidence>
<evidence type="ECO:0000313" key="2">
    <source>
        <dbReference type="EMBL" id="MQU19379.1"/>
    </source>
</evidence>
<gene>
    <name evidence="2" type="ORF">GHN41_23495</name>
    <name evidence="3" type="ORF">GHO30_29885</name>
    <name evidence="1" type="ORF">GHO39_27770</name>
</gene>
<evidence type="ECO:0000313" key="3">
    <source>
        <dbReference type="EMBL" id="MQU35509.1"/>
    </source>
</evidence>
<dbReference type="OrthoDB" id="6993535at2"/>
<dbReference type="EMBL" id="WIVX01000399">
    <property type="protein sequence ID" value="MQU35509.1"/>
    <property type="molecule type" value="Genomic_DNA"/>
</dbReference>
<dbReference type="EMBL" id="WIWI01000188">
    <property type="protein sequence ID" value="MQT92871.1"/>
    <property type="molecule type" value="Genomic_DNA"/>
</dbReference>